<dbReference type="STRING" id="180088.A0A1J8QN41"/>
<dbReference type="Gene3D" id="3.40.50.1820">
    <property type="entry name" value="alpha/beta hydrolase"/>
    <property type="match status" value="1"/>
</dbReference>
<organism evidence="1 2">
    <name type="scientific">Rhizopogon vesiculosus</name>
    <dbReference type="NCBI Taxonomy" id="180088"/>
    <lineage>
        <taxon>Eukaryota</taxon>
        <taxon>Fungi</taxon>
        <taxon>Dikarya</taxon>
        <taxon>Basidiomycota</taxon>
        <taxon>Agaricomycotina</taxon>
        <taxon>Agaricomycetes</taxon>
        <taxon>Agaricomycetidae</taxon>
        <taxon>Boletales</taxon>
        <taxon>Suillineae</taxon>
        <taxon>Rhizopogonaceae</taxon>
        <taxon>Rhizopogon</taxon>
    </lineage>
</organism>
<reference evidence="1 2" key="1">
    <citation type="submission" date="2016-03" db="EMBL/GenBank/DDBJ databases">
        <title>Comparative genomics of the ectomycorrhizal sister species Rhizopogon vinicolor and Rhizopogon vesiculosus (Basidiomycota: Boletales) reveals a divergence of the mating type B locus.</title>
        <authorList>
            <person name="Mujic A.B."/>
            <person name="Kuo A."/>
            <person name="Tritt A."/>
            <person name="Lipzen A."/>
            <person name="Chen C."/>
            <person name="Johnson J."/>
            <person name="Sharma A."/>
            <person name="Barry K."/>
            <person name="Grigoriev I.V."/>
            <person name="Spatafora J.W."/>
        </authorList>
    </citation>
    <scope>NUCLEOTIDE SEQUENCE [LARGE SCALE GENOMIC DNA]</scope>
    <source>
        <strain evidence="1 2">AM-OR11-056</strain>
    </source>
</reference>
<keyword evidence="2" id="KW-1185">Reference proteome</keyword>
<dbReference type="SUPFAM" id="SSF53474">
    <property type="entry name" value="alpha/beta-Hydrolases"/>
    <property type="match status" value="1"/>
</dbReference>
<dbReference type="OrthoDB" id="2664882at2759"/>
<dbReference type="InterPro" id="IPR029058">
    <property type="entry name" value="AB_hydrolase_fold"/>
</dbReference>
<dbReference type="EMBL" id="LVVM01003463">
    <property type="protein sequence ID" value="OJA14824.1"/>
    <property type="molecule type" value="Genomic_DNA"/>
</dbReference>
<evidence type="ECO:0000313" key="1">
    <source>
        <dbReference type="EMBL" id="OJA14824.1"/>
    </source>
</evidence>
<sequence length="123" mass="13776">MADPQQLVLQGSIADIPFITGDCDDEGTIFSFSTLNITTDAQLAEYLQTYWFPSAPAAAIEQLLVYYPQDPTQGSPYDTGALYELSAQFKRMASFQGDATFHAPRRFFLQQRSGSQSTWAFRE</sequence>
<name>A0A1J8QN41_9AGAM</name>
<accession>A0A1J8QN41</accession>
<gene>
    <name evidence="1" type="ORF">AZE42_11600</name>
</gene>
<dbReference type="AlphaFoldDB" id="A0A1J8QN41"/>
<dbReference type="Proteomes" id="UP000183567">
    <property type="component" value="Unassembled WGS sequence"/>
</dbReference>
<protein>
    <submittedName>
        <fullName evidence="1">Uncharacterized protein</fullName>
    </submittedName>
</protein>
<evidence type="ECO:0000313" key="2">
    <source>
        <dbReference type="Proteomes" id="UP000183567"/>
    </source>
</evidence>
<comment type="caution">
    <text evidence="1">The sequence shown here is derived from an EMBL/GenBank/DDBJ whole genome shotgun (WGS) entry which is preliminary data.</text>
</comment>
<proteinExistence type="predicted"/>